<dbReference type="SUPFAM" id="SSF55486">
    <property type="entry name" value="Metalloproteases ('zincins'), catalytic domain"/>
    <property type="match status" value="1"/>
</dbReference>
<gene>
    <name evidence="2" type="ORF">NCTC13079_00770</name>
</gene>
<reference evidence="2 3" key="1">
    <citation type="submission" date="2018-12" db="EMBL/GenBank/DDBJ databases">
        <authorList>
            <consortium name="Pathogen Informatics"/>
        </authorList>
    </citation>
    <scope>NUCLEOTIDE SEQUENCE [LARGE SCALE GENOMIC DNA]</scope>
    <source>
        <strain evidence="2 3">NCTC13079</strain>
    </source>
</reference>
<name>A0A448V1H6_9FIRM</name>
<keyword evidence="3" id="KW-1185">Reference proteome</keyword>
<dbReference type="PANTHER" id="PTHR36434">
    <property type="entry name" value="MEMBRANE PROTEASE YUGP-RELATED"/>
    <property type="match status" value="1"/>
</dbReference>
<feature type="transmembrane region" description="Helical" evidence="1">
    <location>
        <begin position="123"/>
        <end position="145"/>
    </location>
</feature>
<dbReference type="Proteomes" id="UP000269544">
    <property type="component" value="Chromosome"/>
</dbReference>
<dbReference type="InterPro" id="IPR007395">
    <property type="entry name" value="Zn_peptidase_2"/>
</dbReference>
<feature type="transmembrane region" description="Helical" evidence="1">
    <location>
        <begin position="152"/>
        <end position="170"/>
    </location>
</feature>
<evidence type="ECO:0000256" key="1">
    <source>
        <dbReference type="SAM" id="Phobius"/>
    </source>
</evidence>
<dbReference type="PANTHER" id="PTHR36434:SF1">
    <property type="entry name" value="MEMBRANE PROTEASE YUGP-RELATED"/>
    <property type="match status" value="1"/>
</dbReference>
<keyword evidence="1" id="KW-0812">Transmembrane</keyword>
<dbReference type="KEGG" id="piv:NCTC13079_00770"/>
<evidence type="ECO:0000313" key="2">
    <source>
        <dbReference type="EMBL" id="VEJ35594.1"/>
    </source>
</evidence>
<accession>A0A448V1H6</accession>
<keyword evidence="1" id="KW-1133">Transmembrane helix</keyword>
<evidence type="ECO:0000313" key="3">
    <source>
        <dbReference type="Proteomes" id="UP000269544"/>
    </source>
</evidence>
<dbReference type="AlphaFoldDB" id="A0A448V1H6"/>
<sequence>MMGLYYWDMKYWLYILPGLLLAMYAQGKIRENFEHYSKVYNRHQLTGRSLAERILKKYGMYDVKIERIRGNLTDHYDPSAMTLRLSEDVYDSTSIAALGIAAHEVGHAIQHEESYGPLRFRNALVPLAGLGSNLSYFLIFIGLMFYGPLLRLGIALFAITVLFQLLTLPVEYDASHRAKVLLRDGVLDASEMVGVEKILSAAALTYVASLLTAAGTLLRLLSLGRRND</sequence>
<proteinExistence type="predicted"/>
<keyword evidence="1" id="KW-0472">Membrane</keyword>
<feature type="transmembrane region" description="Helical" evidence="1">
    <location>
        <begin position="198"/>
        <end position="221"/>
    </location>
</feature>
<dbReference type="EMBL" id="LR134523">
    <property type="protein sequence ID" value="VEJ35594.1"/>
    <property type="molecule type" value="Genomic_DNA"/>
</dbReference>
<dbReference type="RefSeq" id="WP_126465373.1">
    <property type="nucleotide sequence ID" value="NZ_LR134523.1"/>
</dbReference>
<dbReference type="OrthoDB" id="9784298at2"/>
<organism evidence="2 3">
    <name type="scientific">Aedoeadaptatus ivorii</name>
    <dbReference type="NCBI Taxonomy" id="54006"/>
    <lineage>
        <taxon>Bacteria</taxon>
        <taxon>Bacillati</taxon>
        <taxon>Bacillota</taxon>
        <taxon>Tissierellia</taxon>
        <taxon>Tissierellales</taxon>
        <taxon>Peptoniphilaceae</taxon>
        <taxon>Aedoeadaptatus</taxon>
    </lineage>
</organism>
<dbReference type="Pfam" id="PF04298">
    <property type="entry name" value="Zn_peptidase_2"/>
    <property type="match status" value="1"/>
</dbReference>
<protein>
    <submittedName>
        <fullName evidence="2">Neutral zinc metallopeptidase</fullName>
    </submittedName>
</protein>